<dbReference type="InterPro" id="IPR027981">
    <property type="entry name" value="DUF4446"/>
</dbReference>
<dbReference type="Pfam" id="PF14584">
    <property type="entry name" value="DUF4446"/>
    <property type="match status" value="1"/>
</dbReference>
<proteinExistence type="predicted"/>
<feature type="coiled-coil region" evidence="1">
    <location>
        <begin position="43"/>
        <end position="73"/>
    </location>
</feature>
<evidence type="ECO:0008006" key="5">
    <source>
        <dbReference type="Google" id="ProtNLM"/>
    </source>
</evidence>
<gene>
    <name evidence="3" type="ORF">A2777_01260</name>
</gene>
<sequence>METTELIFFLITVAYLIGLTYFLVRVRNHYHNLIKISGKVNLTEILEAILDKLKENRQDLDNIKKQIDILKNDSRLHIQKVGILRYNPFSNTGGDQSFVLAVLDDSDSGIILTSLHNRESTRWYAKNVKEGKGTDFQLTEEEKKAIKLATVNKKVK</sequence>
<feature type="transmembrane region" description="Helical" evidence="2">
    <location>
        <begin position="6"/>
        <end position="24"/>
    </location>
</feature>
<comment type="caution">
    <text evidence="3">The sequence shown here is derived from an EMBL/GenBank/DDBJ whole genome shotgun (WGS) entry which is preliminary data.</text>
</comment>
<keyword evidence="1" id="KW-0175">Coiled coil</keyword>
<protein>
    <recommendedName>
        <fullName evidence="5">DUF4446 domain-containing protein</fullName>
    </recommendedName>
</protein>
<evidence type="ECO:0000313" key="3">
    <source>
        <dbReference type="EMBL" id="OGG08003.1"/>
    </source>
</evidence>
<name>A0A1F5Z6I1_9BACT</name>
<reference evidence="3 4" key="1">
    <citation type="journal article" date="2016" name="Nat. Commun.">
        <title>Thousands of microbial genomes shed light on interconnected biogeochemical processes in an aquifer system.</title>
        <authorList>
            <person name="Anantharaman K."/>
            <person name="Brown C.T."/>
            <person name="Hug L.A."/>
            <person name="Sharon I."/>
            <person name="Castelle C.J."/>
            <person name="Probst A.J."/>
            <person name="Thomas B.C."/>
            <person name="Singh A."/>
            <person name="Wilkins M.J."/>
            <person name="Karaoz U."/>
            <person name="Brodie E.L."/>
            <person name="Williams K.H."/>
            <person name="Hubbard S.S."/>
            <person name="Banfield J.F."/>
        </authorList>
    </citation>
    <scope>NUCLEOTIDE SEQUENCE [LARGE SCALE GENOMIC DNA]</scope>
</reference>
<organism evidence="3 4">
    <name type="scientific">Candidatus Gottesmanbacteria bacterium RIFCSPHIGHO2_01_FULL_40_15</name>
    <dbReference type="NCBI Taxonomy" id="1798376"/>
    <lineage>
        <taxon>Bacteria</taxon>
        <taxon>Candidatus Gottesmaniibacteriota</taxon>
    </lineage>
</organism>
<evidence type="ECO:0000256" key="1">
    <source>
        <dbReference type="SAM" id="Coils"/>
    </source>
</evidence>
<keyword evidence="2" id="KW-0812">Transmembrane</keyword>
<dbReference type="EMBL" id="MFJF01000005">
    <property type="protein sequence ID" value="OGG08003.1"/>
    <property type="molecule type" value="Genomic_DNA"/>
</dbReference>
<keyword evidence="2" id="KW-1133">Transmembrane helix</keyword>
<accession>A0A1F5Z6I1</accession>
<evidence type="ECO:0000256" key="2">
    <source>
        <dbReference type="SAM" id="Phobius"/>
    </source>
</evidence>
<dbReference type="AlphaFoldDB" id="A0A1F5Z6I1"/>
<dbReference type="Proteomes" id="UP000177354">
    <property type="component" value="Unassembled WGS sequence"/>
</dbReference>
<keyword evidence="2" id="KW-0472">Membrane</keyword>
<evidence type="ECO:0000313" key="4">
    <source>
        <dbReference type="Proteomes" id="UP000177354"/>
    </source>
</evidence>